<reference evidence="3" key="1">
    <citation type="submission" date="2021-05" db="EMBL/GenBank/DDBJ databases">
        <authorList>
            <person name="Tigano A."/>
        </authorList>
    </citation>
    <scope>NUCLEOTIDE SEQUENCE</scope>
</reference>
<feature type="region of interest" description="Disordered" evidence="2">
    <location>
        <begin position="1"/>
        <end position="76"/>
    </location>
</feature>
<comment type="similarity">
    <text evidence="1">Belongs to the MDFI family.</text>
</comment>
<dbReference type="GO" id="GO:0010468">
    <property type="term" value="P:regulation of gene expression"/>
    <property type="evidence" value="ECO:0007669"/>
    <property type="project" value="UniProtKB-ARBA"/>
</dbReference>
<dbReference type="AlphaFoldDB" id="A0A8S4B9T7"/>
<evidence type="ECO:0000313" key="3">
    <source>
        <dbReference type="EMBL" id="CAG5957707.1"/>
    </source>
</evidence>
<proteinExistence type="inferred from homology"/>
<evidence type="ECO:0000256" key="2">
    <source>
        <dbReference type="SAM" id="MobiDB-lite"/>
    </source>
</evidence>
<feature type="compositionally biased region" description="Low complexity" evidence="2">
    <location>
        <begin position="107"/>
        <end position="122"/>
    </location>
</feature>
<name>A0A8S4B9T7_9TELE</name>
<organism evidence="3 4">
    <name type="scientific">Menidia menidia</name>
    <name type="common">Atlantic silverside</name>
    <dbReference type="NCBI Taxonomy" id="238744"/>
    <lineage>
        <taxon>Eukaryota</taxon>
        <taxon>Metazoa</taxon>
        <taxon>Chordata</taxon>
        <taxon>Craniata</taxon>
        <taxon>Vertebrata</taxon>
        <taxon>Euteleostomi</taxon>
        <taxon>Actinopterygii</taxon>
        <taxon>Neopterygii</taxon>
        <taxon>Teleostei</taxon>
        <taxon>Neoteleostei</taxon>
        <taxon>Acanthomorphata</taxon>
        <taxon>Ovalentaria</taxon>
        <taxon>Atherinomorphae</taxon>
        <taxon>Atheriniformes</taxon>
        <taxon>Atherinopsidae</taxon>
        <taxon>Menidiinae</taxon>
        <taxon>Menidia</taxon>
    </lineage>
</organism>
<dbReference type="OrthoDB" id="8958154at2759"/>
<dbReference type="Proteomes" id="UP000677803">
    <property type="component" value="Unassembled WGS sequence"/>
</dbReference>
<sequence length="226" mass="23045">MSKEQSCVSDMLPEEGLPVEEREKHSNPADGNKSLKSSEEILSTCDPVGGNTRPPDFISAQPGPAAAPPAAASGGAAVIREKPTCPRCGLTVPDQRPPPGPPGQPGQPGLDGLQGSSSSVHSSRSKAGAAGPHQGAPSPADLLLACLWCRGSVLVLGVLEACSSCLQGLCPSCCGACARCCSGLPDAGLQELSCHAHCPSALFQSCCQPAECLEFCLECCQICHRS</sequence>
<accession>A0A8S4B9T7</accession>
<dbReference type="EMBL" id="CAJRST010022223">
    <property type="protein sequence ID" value="CAG5957707.1"/>
    <property type="molecule type" value="Genomic_DNA"/>
</dbReference>
<protein>
    <submittedName>
        <fullName evidence="3">(Atlantic silverside) hypothetical protein</fullName>
    </submittedName>
</protein>
<evidence type="ECO:0000313" key="4">
    <source>
        <dbReference type="Proteomes" id="UP000677803"/>
    </source>
</evidence>
<comment type="caution">
    <text evidence="3">The sequence shown here is derived from an EMBL/GenBank/DDBJ whole genome shotgun (WGS) entry which is preliminary data.</text>
</comment>
<dbReference type="InterPro" id="IPR026134">
    <property type="entry name" value="MDFI/MDFIC"/>
</dbReference>
<feature type="compositionally biased region" description="Low complexity" evidence="2">
    <location>
        <begin position="59"/>
        <end position="76"/>
    </location>
</feature>
<feature type="compositionally biased region" description="Pro residues" evidence="2">
    <location>
        <begin position="95"/>
        <end position="105"/>
    </location>
</feature>
<dbReference type="Pfam" id="PF15316">
    <property type="entry name" value="MDFI"/>
    <property type="match status" value="1"/>
</dbReference>
<feature type="region of interest" description="Disordered" evidence="2">
    <location>
        <begin position="88"/>
        <end position="134"/>
    </location>
</feature>
<gene>
    <name evidence="3" type="ORF">MMEN_LOCUS14624</name>
</gene>
<keyword evidence="4" id="KW-1185">Reference proteome</keyword>
<evidence type="ECO:0000256" key="1">
    <source>
        <dbReference type="ARBA" id="ARBA00025778"/>
    </source>
</evidence>